<dbReference type="PRINTS" id="PR00171">
    <property type="entry name" value="SUGRTRNSPORT"/>
</dbReference>
<dbReference type="PANTHER" id="PTHR48021:SF32">
    <property type="entry name" value="FACILITATED TREHALOSE TRANSPORTER TRET1-2 HOMOLOG-LIKE PROTEIN"/>
    <property type="match status" value="1"/>
</dbReference>
<feature type="transmembrane region" description="Helical" evidence="6">
    <location>
        <begin position="366"/>
        <end position="385"/>
    </location>
</feature>
<dbReference type="SUPFAM" id="SSF103473">
    <property type="entry name" value="MFS general substrate transporter"/>
    <property type="match status" value="1"/>
</dbReference>
<dbReference type="InterPro" id="IPR005829">
    <property type="entry name" value="Sugar_transporter_CS"/>
</dbReference>
<evidence type="ECO:0000256" key="1">
    <source>
        <dbReference type="ARBA" id="ARBA00004141"/>
    </source>
</evidence>
<dbReference type="PANTHER" id="PTHR48021">
    <property type="match status" value="1"/>
</dbReference>
<keyword evidence="3 6" id="KW-1133">Transmembrane helix</keyword>
<organism evidence="8 9">
    <name type="scientific">Aromia moschata</name>
    <dbReference type="NCBI Taxonomy" id="1265417"/>
    <lineage>
        <taxon>Eukaryota</taxon>
        <taxon>Metazoa</taxon>
        <taxon>Ecdysozoa</taxon>
        <taxon>Arthropoda</taxon>
        <taxon>Hexapoda</taxon>
        <taxon>Insecta</taxon>
        <taxon>Pterygota</taxon>
        <taxon>Neoptera</taxon>
        <taxon>Endopterygota</taxon>
        <taxon>Coleoptera</taxon>
        <taxon>Polyphaga</taxon>
        <taxon>Cucujiformia</taxon>
        <taxon>Chrysomeloidea</taxon>
        <taxon>Cerambycidae</taxon>
        <taxon>Cerambycinae</taxon>
        <taxon>Callichromatini</taxon>
        <taxon>Aromia</taxon>
    </lineage>
</organism>
<feature type="transmembrane region" description="Helical" evidence="6">
    <location>
        <begin position="32"/>
        <end position="50"/>
    </location>
</feature>
<dbReference type="FunFam" id="1.20.1250.20:FF:000249">
    <property type="entry name" value="facilitated trehalose transporter Tret1"/>
    <property type="match status" value="1"/>
</dbReference>
<feature type="transmembrane region" description="Helical" evidence="6">
    <location>
        <begin position="116"/>
        <end position="133"/>
    </location>
</feature>
<feature type="transmembrane region" description="Helical" evidence="6">
    <location>
        <begin position="88"/>
        <end position="110"/>
    </location>
</feature>
<proteinExistence type="predicted"/>
<dbReference type="Gene3D" id="1.20.1250.20">
    <property type="entry name" value="MFS general substrate transporter like domains"/>
    <property type="match status" value="1"/>
</dbReference>
<evidence type="ECO:0000256" key="4">
    <source>
        <dbReference type="ARBA" id="ARBA00023136"/>
    </source>
</evidence>
<dbReference type="GO" id="GO:0016020">
    <property type="term" value="C:membrane"/>
    <property type="evidence" value="ECO:0007669"/>
    <property type="project" value="UniProtKB-SubCell"/>
</dbReference>
<comment type="caution">
    <text evidence="8">The sequence shown here is derived from an EMBL/GenBank/DDBJ whole genome shotgun (WGS) entry which is preliminary data.</text>
</comment>
<evidence type="ECO:0000313" key="8">
    <source>
        <dbReference type="EMBL" id="KAJ8939337.1"/>
    </source>
</evidence>
<feature type="domain" description="Major facilitator superfamily (MFS) profile" evidence="7">
    <location>
        <begin position="1"/>
        <end position="389"/>
    </location>
</feature>
<protein>
    <recommendedName>
        <fullName evidence="7">Major facilitator superfamily (MFS) profile domain-containing protein</fullName>
    </recommendedName>
</protein>
<feature type="transmembrane region" description="Helical" evidence="6">
    <location>
        <begin position="298"/>
        <end position="322"/>
    </location>
</feature>
<dbReference type="PROSITE" id="PS00216">
    <property type="entry name" value="SUGAR_TRANSPORT_1"/>
    <property type="match status" value="1"/>
</dbReference>
<dbReference type="AlphaFoldDB" id="A0AAV8XLD5"/>
<keyword evidence="5" id="KW-0325">Glycoprotein</keyword>
<evidence type="ECO:0000259" key="7">
    <source>
        <dbReference type="PROSITE" id="PS50850"/>
    </source>
</evidence>
<dbReference type="InterPro" id="IPR005828">
    <property type="entry name" value="MFS_sugar_transport-like"/>
</dbReference>
<dbReference type="EMBL" id="JAPWTK010000494">
    <property type="protein sequence ID" value="KAJ8939337.1"/>
    <property type="molecule type" value="Genomic_DNA"/>
</dbReference>
<sequence>MTVLTSLGAITNPIGSVLSGVLAEYLGRRRSIQISSIPFIIGWIVIGMANSVNWLYVGRLVSGIAAGMSTACFTYVGEISTAESRGFLQALGPVCASFGILLTYTLGYYIRWSTVALISIVFGIFSMVSIQFLPESPGYLLKNNKIPESFEVYLWFRRNNALAQQEMDRYHENQKKNNANKEKRSFKETYLSPQTTRPFCILVILFLLQEFSGIYTLLFYAVNFFEETDLNMNEYVSSIFVGIIRFTMSIVAAFLINRFGRKILCTLSSLGMAITMLTVAIYVMYYERNPDEQKILSYLPLVGVIFNVMFSMIGMLPIPWVMVGELFPLEVRPIMSGVVICMAQTFIFICVKIYNDMLVHLKFSGTLLVFVVASILAIIFCKFVLPETKNKSLEEIEQNFRKTKDLKGFDNGGFDIESEGSKDGEDVFTVKVNS</sequence>
<dbReference type="InterPro" id="IPR020846">
    <property type="entry name" value="MFS_dom"/>
</dbReference>
<gene>
    <name evidence="8" type="ORF">NQ318_005698</name>
</gene>
<feature type="transmembrane region" description="Helical" evidence="6">
    <location>
        <begin position="334"/>
        <end position="354"/>
    </location>
</feature>
<accession>A0AAV8XLD5</accession>
<evidence type="ECO:0000313" key="9">
    <source>
        <dbReference type="Proteomes" id="UP001162162"/>
    </source>
</evidence>
<feature type="transmembrane region" description="Helical" evidence="6">
    <location>
        <begin position="199"/>
        <end position="223"/>
    </location>
</feature>
<keyword evidence="2 6" id="KW-0812">Transmembrane</keyword>
<feature type="transmembrane region" description="Helical" evidence="6">
    <location>
        <begin position="6"/>
        <end position="25"/>
    </location>
</feature>
<evidence type="ECO:0000256" key="2">
    <source>
        <dbReference type="ARBA" id="ARBA00022692"/>
    </source>
</evidence>
<keyword evidence="4 6" id="KW-0472">Membrane</keyword>
<reference evidence="8" key="1">
    <citation type="journal article" date="2023" name="Insect Mol. Biol.">
        <title>Genome sequencing provides insights into the evolution of gene families encoding plant cell wall-degrading enzymes in longhorned beetles.</title>
        <authorList>
            <person name="Shin N.R."/>
            <person name="Okamura Y."/>
            <person name="Kirsch R."/>
            <person name="Pauchet Y."/>
        </authorList>
    </citation>
    <scope>NUCLEOTIDE SEQUENCE</scope>
    <source>
        <strain evidence="8">AMC_N1</strain>
    </source>
</reference>
<feature type="transmembrane region" description="Helical" evidence="6">
    <location>
        <begin position="56"/>
        <end position="76"/>
    </location>
</feature>
<dbReference type="InterPro" id="IPR050549">
    <property type="entry name" value="MFS_Trehalose_Transporter"/>
</dbReference>
<dbReference type="InterPro" id="IPR036259">
    <property type="entry name" value="MFS_trans_sf"/>
</dbReference>
<dbReference type="Proteomes" id="UP001162162">
    <property type="component" value="Unassembled WGS sequence"/>
</dbReference>
<feature type="transmembrane region" description="Helical" evidence="6">
    <location>
        <begin position="235"/>
        <end position="256"/>
    </location>
</feature>
<feature type="transmembrane region" description="Helical" evidence="6">
    <location>
        <begin position="263"/>
        <end position="286"/>
    </location>
</feature>
<dbReference type="PROSITE" id="PS50850">
    <property type="entry name" value="MFS"/>
    <property type="match status" value="1"/>
</dbReference>
<comment type="subcellular location">
    <subcellularLocation>
        <location evidence="1">Membrane</location>
        <topology evidence="1">Multi-pass membrane protein</topology>
    </subcellularLocation>
</comment>
<evidence type="ECO:0000256" key="6">
    <source>
        <dbReference type="SAM" id="Phobius"/>
    </source>
</evidence>
<evidence type="ECO:0000256" key="3">
    <source>
        <dbReference type="ARBA" id="ARBA00022989"/>
    </source>
</evidence>
<dbReference type="Pfam" id="PF00083">
    <property type="entry name" value="Sugar_tr"/>
    <property type="match status" value="1"/>
</dbReference>
<dbReference type="GO" id="GO:0022857">
    <property type="term" value="F:transmembrane transporter activity"/>
    <property type="evidence" value="ECO:0007669"/>
    <property type="project" value="InterPro"/>
</dbReference>
<evidence type="ECO:0000256" key="5">
    <source>
        <dbReference type="ARBA" id="ARBA00023180"/>
    </source>
</evidence>
<name>A0AAV8XLD5_9CUCU</name>
<dbReference type="InterPro" id="IPR003663">
    <property type="entry name" value="Sugar/inositol_transpt"/>
</dbReference>
<keyword evidence="9" id="KW-1185">Reference proteome</keyword>